<dbReference type="OrthoDB" id="5404599at2759"/>
<accession>A0A9P4SJ06</accession>
<name>A0A9P4SJ06_9PEZI</name>
<reference evidence="1" key="1">
    <citation type="journal article" date="2020" name="Stud. Mycol.">
        <title>101 Dothideomycetes genomes: a test case for predicting lifestyles and emergence of pathogens.</title>
        <authorList>
            <person name="Haridas S."/>
            <person name="Albert R."/>
            <person name="Binder M."/>
            <person name="Bloem J."/>
            <person name="Labutti K."/>
            <person name="Salamov A."/>
            <person name="Andreopoulos B."/>
            <person name="Baker S."/>
            <person name="Barry K."/>
            <person name="Bills G."/>
            <person name="Bluhm B."/>
            <person name="Cannon C."/>
            <person name="Castanera R."/>
            <person name="Culley D."/>
            <person name="Daum C."/>
            <person name="Ezra D."/>
            <person name="Gonzalez J."/>
            <person name="Henrissat B."/>
            <person name="Kuo A."/>
            <person name="Liang C."/>
            <person name="Lipzen A."/>
            <person name="Lutzoni F."/>
            <person name="Magnuson J."/>
            <person name="Mondo S."/>
            <person name="Nolan M."/>
            <person name="Ohm R."/>
            <person name="Pangilinan J."/>
            <person name="Park H.-J."/>
            <person name="Ramirez L."/>
            <person name="Alfaro M."/>
            <person name="Sun H."/>
            <person name="Tritt A."/>
            <person name="Yoshinaga Y."/>
            <person name="Zwiers L.-H."/>
            <person name="Turgeon B."/>
            <person name="Goodwin S."/>
            <person name="Spatafora J."/>
            <person name="Crous P."/>
            <person name="Grigoriev I."/>
        </authorList>
    </citation>
    <scope>NUCLEOTIDE SEQUENCE</scope>
    <source>
        <strain evidence="1">CBS 101060</strain>
    </source>
</reference>
<proteinExistence type="predicted"/>
<comment type="caution">
    <text evidence="1">The sequence shown here is derived from an EMBL/GenBank/DDBJ whole genome shotgun (WGS) entry which is preliminary data.</text>
</comment>
<organism evidence="1 2">
    <name type="scientific">Patellaria atrata CBS 101060</name>
    <dbReference type="NCBI Taxonomy" id="1346257"/>
    <lineage>
        <taxon>Eukaryota</taxon>
        <taxon>Fungi</taxon>
        <taxon>Dikarya</taxon>
        <taxon>Ascomycota</taxon>
        <taxon>Pezizomycotina</taxon>
        <taxon>Dothideomycetes</taxon>
        <taxon>Dothideomycetes incertae sedis</taxon>
        <taxon>Patellariales</taxon>
        <taxon>Patellariaceae</taxon>
        <taxon>Patellaria</taxon>
    </lineage>
</organism>
<sequence>MAGNLEHPFPCNENVTFCESSFFKRPSAPLELLSPAEVRQVVSQSTSPCSQLITRPPPVIFKPLGLLGQCLYLVHRQFSGRVPVPEVYGWCKDERKTSYGQLRQIISAWRSLKQHFSQPFIRHVGRQPLLDAIFTNSCSPTGWERSPHPYRSFLPDGVPIIIPVIDWHRSGWYPGYWEYCKARWTSKIGSEWETKYLPLFVDCYEFYDYWDYSVLARGV</sequence>
<dbReference type="AlphaFoldDB" id="A0A9P4SJ06"/>
<keyword evidence="2" id="KW-1185">Reference proteome</keyword>
<evidence type="ECO:0000313" key="2">
    <source>
        <dbReference type="Proteomes" id="UP000799429"/>
    </source>
</evidence>
<dbReference type="EMBL" id="MU006090">
    <property type="protein sequence ID" value="KAF2842463.1"/>
    <property type="molecule type" value="Genomic_DNA"/>
</dbReference>
<dbReference type="Proteomes" id="UP000799429">
    <property type="component" value="Unassembled WGS sequence"/>
</dbReference>
<gene>
    <name evidence="1" type="ORF">M501DRAFT_1022445</name>
</gene>
<protein>
    <submittedName>
        <fullName evidence="1">Uncharacterized protein</fullName>
    </submittedName>
</protein>
<evidence type="ECO:0000313" key="1">
    <source>
        <dbReference type="EMBL" id="KAF2842463.1"/>
    </source>
</evidence>